<evidence type="ECO:0000313" key="2">
    <source>
        <dbReference type="EnsemblFungi" id="EJT77059"/>
    </source>
</evidence>
<reference evidence="1" key="2">
    <citation type="submission" date="2010-07" db="EMBL/GenBank/DDBJ databases">
        <authorList>
            <consortium name="The Broad Institute Genome Sequencing Platform"/>
            <consortium name="Broad Institute Genome Sequencing Center for Infectious Disease"/>
            <person name="Ma L.-J."/>
            <person name="Dead R."/>
            <person name="Young S."/>
            <person name="Zeng Q."/>
            <person name="Koehrsen M."/>
            <person name="Alvarado L."/>
            <person name="Berlin A."/>
            <person name="Chapman S.B."/>
            <person name="Chen Z."/>
            <person name="Freedman E."/>
            <person name="Gellesch M."/>
            <person name="Goldberg J."/>
            <person name="Griggs A."/>
            <person name="Gujja S."/>
            <person name="Heilman E.R."/>
            <person name="Heiman D."/>
            <person name="Hepburn T."/>
            <person name="Howarth C."/>
            <person name="Jen D."/>
            <person name="Larson L."/>
            <person name="Mehta T."/>
            <person name="Neiman D."/>
            <person name="Pearson M."/>
            <person name="Roberts A."/>
            <person name="Saif S."/>
            <person name="Shea T."/>
            <person name="Shenoy N."/>
            <person name="Sisk P."/>
            <person name="Stolte C."/>
            <person name="Sykes S."/>
            <person name="Walk T."/>
            <person name="White J."/>
            <person name="Yandava C."/>
            <person name="Haas B."/>
            <person name="Nusbaum C."/>
            <person name="Birren B."/>
        </authorList>
    </citation>
    <scope>NUCLEOTIDE SEQUENCE</scope>
    <source>
        <strain evidence="1">R3-111a-1</strain>
    </source>
</reference>
<gene>
    <name evidence="2" type="primary">20347431</name>
    <name evidence="1" type="ORF">GGTG_06973</name>
</gene>
<reference evidence="2" key="4">
    <citation type="journal article" date="2015" name="G3 (Bethesda)">
        <title>Genome sequences of three phytopathogenic species of the Magnaporthaceae family of fungi.</title>
        <authorList>
            <person name="Okagaki L.H."/>
            <person name="Nunes C.C."/>
            <person name="Sailsbery J."/>
            <person name="Clay B."/>
            <person name="Brown D."/>
            <person name="John T."/>
            <person name="Oh Y."/>
            <person name="Young N."/>
            <person name="Fitzgerald M."/>
            <person name="Haas B.J."/>
            <person name="Zeng Q."/>
            <person name="Young S."/>
            <person name="Adiconis X."/>
            <person name="Fan L."/>
            <person name="Levin J.Z."/>
            <person name="Mitchell T.K."/>
            <person name="Okubara P.A."/>
            <person name="Farman M.L."/>
            <person name="Kohn L.M."/>
            <person name="Birren B."/>
            <person name="Ma L.-J."/>
            <person name="Dean R.A."/>
        </authorList>
    </citation>
    <scope>NUCLEOTIDE SEQUENCE</scope>
    <source>
        <strain evidence="2">R3-111a-1</strain>
    </source>
</reference>
<sequence>MAAALGVDVKWLIFGRGTATRSHIRLSREHRISRPNCDGKCLIHISLQFLCVYKGNTRRADFPDLVWACCWCWK</sequence>
<reference evidence="2" key="5">
    <citation type="submission" date="2018-04" db="UniProtKB">
        <authorList>
            <consortium name="EnsemblFungi"/>
        </authorList>
    </citation>
    <scope>IDENTIFICATION</scope>
    <source>
        <strain evidence="2">R3-111a-1</strain>
    </source>
</reference>
<dbReference type="GeneID" id="20347431"/>
<organism evidence="1">
    <name type="scientific">Gaeumannomyces tritici (strain R3-111a-1)</name>
    <name type="common">Wheat and barley take-all root rot fungus</name>
    <name type="synonym">Gaeumannomyces graminis var. tritici</name>
    <dbReference type="NCBI Taxonomy" id="644352"/>
    <lineage>
        <taxon>Eukaryota</taxon>
        <taxon>Fungi</taxon>
        <taxon>Dikarya</taxon>
        <taxon>Ascomycota</taxon>
        <taxon>Pezizomycotina</taxon>
        <taxon>Sordariomycetes</taxon>
        <taxon>Sordariomycetidae</taxon>
        <taxon>Magnaporthales</taxon>
        <taxon>Magnaporthaceae</taxon>
        <taxon>Gaeumannomyces</taxon>
    </lineage>
</organism>
<dbReference type="RefSeq" id="XP_009223059.1">
    <property type="nucleotide sequence ID" value="XM_009224795.1"/>
</dbReference>
<accession>J3P0C6</accession>
<protein>
    <submittedName>
        <fullName evidence="1 2">Uncharacterized protein</fullName>
    </submittedName>
</protein>
<reference evidence="1" key="3">
    <citation type="submission" date="2010-09" db="EMBL/GenBank/DDBJ databases">
        <title>Annotation of Gaeumannomyces graminis var. tritici R3-111a-1.</title>
        <authorList>
            <consortium name="The Broad Institute Genome Sequencing Platform"/>
            <person name="Ma L.-J."/>
            <person name="Dead R."/>
            <person name="Young S.K."/>
            <person name="Zeng Q."/>
            <person name="Gargeya S."/>
            <person name="Fitzgerald M."/>
            <person name="Haas B."/>
            <person name="Abouelleil A."/>
            <person name="Alvarado L."/>
            <person name="Arachchi H.M."/>
            <person name="Berlin A."/>
            <person name="Brown A."/>
            <person name="Chapman S.B."/>
            <person name="Chen Z."/>
            <person name="Dunbar C."/>
            <person name="Freedman E."/>
            <person name="Gearin G."/>
            <person name="Gellesch M."/>
            <person name="Goldberg J."/>
            <person name="Griggs A."/>
            <person name="Gujja S."/>
            <person name="Heiman D."/>
            <person name="Howarth C."/>
            <person name="Larson L."/>
            <person name="Lui A."/>
            <person name="MacDonald P.J.P."/>
            <person name="Mehta T."/>
            <person name="Montmayeur A."/>
            <person name="Murphy C."/>
            <person name="Neiman D."/>
            <person name="Pearson M."/>
            <person name="Priest M."/>
            <person name="Roberts A."/>
            <person name="Saif S."/>
            <person name="Shea T."/>
            <person name="Shenoy N."/>
            <person name="Sisk P."/>
            <person name="Stolte C."/>
            <person name="Sykes S."/>
            <person name="Yandava C."/>
            <person name="Wortman J."/>
            <person name="Nusbaum C."/>
            <person name="Birren B."/>
        </authorList>
    </citation>
    <scope>NUCLEOTIDE SEQUENCE</scope>
    <source>
        <strain evidence="1">R3-111a-1</strain>
    </source>
</reference>
<dbReference type="EMBL" id="GL385397">
    <property type="protein sequence ID" value="EJT77059.1"/>
    <property type="molecule type" value="Genomic_DNA"/>
</dbReference>
<evidence type="ECO:0000313" key="1">
    <source>
        <dbReference type="EMBL" id="EJT77059.1"/>
    </source>
</evidence>
<dbReference type="HOGENOM" id="CLU_2687966_0_0_1"/>
<name>J3P0C6_GAET3</name>
<keyword evidence="3" id="KW-1185">Reference proteome</keyword>
<proteinExistence type="predicted"/>
<dbReference type="VEuPathDB" id="FungiDB:GGTG_06973"/>
<dbReference type="AlphaFoldDB" id="J3P0C6"/>
<reference evidence="3" key="1">
    <citation type="submission" date="2010-07" db="EMBL/GenBank/DDBJ databases">
        <title>The genome sequence of Gaeumannomyces graminis var. tritici strain R3-111a-1.</title>
        <authorList>
            <consortium name="The Broad Institute Genome Sequencing Platform"/>
            <person name="Ma L.-J."/>
            <person name="Dead R."/>
            <person name="Young S."/>
            <person name="Zeng Q."/>
            <person name="Koehrsen M."/>
            <person name="Alvarado L."/>
            <person name="Berlin A."/>
            <person name="Chapman S.B."/>
            <person name="Chen Z."/>
            <person name="Freedman E."/>
            <person name="Gellesch M."/>
            <person name="Goldberg J."/>
            <person name="Griggs A."/>
            <person name="Gujja S."/>
            <person name="Heilman E.R."/>
            <person name="Heiman D."/>
            <person name="Hepburn T."/>
            <person name="Howarth C."/>
            <person name="Jen D."/>
            <person name="Larson L."/>
            <person name="Mehta T."/>
            <person name="Neiman D."/>
            <person name="Pearson M."/>
            <person name="Roberts A."/>
            <person name="Saif S."/>
            <person name="Shea T."/>
            <person name="Shenoy N."/>
            <person name="Sisk P."/>
            <person name="Stolte C."/>
            <person name="Sykes S."/>
            <person name="Walk T."/>
            <person name="White J."/>
            <person name="Yandava C."/>
            <person name="Haas B."/>
            <person name="Nusbaum C."/>
            <person name="Birren B."/>
        </authorList>
    </citation>
    <scope>NUCLEOTIDE SEQUENCE [LARGE SCALE GENOMIC DNA]</scope>
    <source>
        <strain evidence="3">R3-111a-1</strain>
    </source>
</reference>
<dbReference type="EnsemblFungi" id="EJT77059">
    <property type="protein sequence ID" value="EJT77059"/>
    <property type="gene ID" value="GGTG_06973"/>
</dbReference>
<dbReference type="Proteomes" id="UP000006039">
    <property type="component" value="Unassembled WGS sequence"/>
</dbReference>
<evidence type="ECO:0000313" key="3">
    <source>
        <dbReference type="Proteomes" id="UP000006039"/>
    </source>
</evidence>